<keyword evidence="13" id="KW-1185">Reference proteome</keyword>
<evidence type="ECO:0000256" key="7">
    <source>
        <dbReference type="ARBA" id="ARBA00022679"/>
    </source>
</evidence>
<dbReference type="Pfam" id="PF01553">
    <property type="entry name" value="Acyltransferase"/>
    <property type="match status" value="1"/>
</dbReference>
<dbReference type="EMBL" id="QZCH01000029">
    <property type="protein sequence ID" value="RJG40109.1"/>
    <property type="molecule type" value="Genomic_DNA"/>
</dbReference>
<comment type="domain">
    <text evidence="9">The HXXXXD motif is essential for acyltransferase activity and may constitute the binding site for the phosphate moiety of the glycerol-3-phosphate.</text>
</comment>
<dbReference type="Proteomes" id="UP000283255">
    <property type="component" value="Unassembled WGS sequence"/>
</dbReference>
<gene>
    <name evidence="12" type="ORF">D1Z90_17305</name>
</gene>
<keyword evidence="7 9" id="KW-0808">Transferase</keyword>
<dbReference type="AlphaFoldDB" id="A0A418YAV5"/>
<evidence type="ECO:0000256" key="10">
    <source>
        <dbReference type="SAM" id="Phobius"/>
    </source>
</evidence>
<evidence type="ECO:0000313" key="13">
    <source>
        <dbReference type="Proteomes" id="UP000283255"/>
    </source>
</evidence>
<dbReference type="OrthoDB" id="5290997at2"/>
<keyword evidence="10" id="KW-1133">Transmembrane helix</keyword>
<accession>A0A418YAV5</accession>
<comment type="catalytic activity">
    <reaction evidence="1 9">
        <text>a 1-acyl-sn-glycero-3-phosphate + an acyl-CoA = a 1,2-diacyl-sn-glycero-3-phosphate + CoA</text>
        <dbReference type="Rhea" id="RHEA:19709"/>
        <dbReference type="ChEBI" id="CHEBI:57287"/>
        <dbReference type="ChEBI" id="CHEBI:57970"/>
        <dbReference type="ChEBI" id="CHEBI:58342"/>
        <dbReference type="ChEBI" id="CHEBI:58608"/>
        <dbReference type="EC" id="2.3.1.51"/>
    </reaction>
</comment>
<evidence type="ECO:0000256" key="2">
    <source>
        <dbReference type="ARBA" id="ARBA00004728"/>
    </source>
</evidence>
<protein>
    <recommendedName>
        <fullName evidence="6 9">1-acyl-sn-glycerol-3-phosphate acyltransferase</fullName>
        <ecNumber evidence="5 9">2.3.1.51</ecNumber>
    </recommendedName>
</protein>
<dbReference type="RefSeq" id="WP_119912052.1">
    <property type="nucleotide sequence ID" value="NZ_QZCH01000029.1"/>
</dbReference>
<dbReference type="SUPFAM" id="SSF69593">
    <property type="entry name" value="Glycerol-3-phosphate (1)-acyltransferase"/>
    <property type="match status" value="1"/>
</dbReference>
<evidence type="ECO:0000313" key="12">
    <source>
        <dbReference type="EMBL" id="RJG40109.1"/>
    </source>
</evidence>
<dbReference type="EC" id="2.3.1.51" evidence="5 9"/>
<proteinExistence type="inferred from homology"/>
<keyword evidence="10" id="KW-0472">Membrane</keyword>
<dbReference type="PANTHER" id="PTHR10434:SF11">
    <property type="entry name" value="1-ACYL-SN-GLYCEROL-3-PHOSPHATE ACYLTRANSFERASE"/>
    <property type="match status" value="1"/>
</dbReference>
<dbReference type="SMART" id="SM00563">
    <property type="entry name" value="PlsC"/>
    <property type="match status" value="1"/>
</dbReference>
<comment type="similarity">
    <text evidence="4 9">Belongs to the 1-acyl-sn-glycerol-3-phosphate acyltransferase family.</text>
</comment>
<comment type="pathway">
    <text evidence="2">Phospholipid metabolism; CDP-diacylglycerol biosynthesis; CDP-diacylglycerol from sn-glycerol 3-phosphate: step 2/3.</text>
</comment>
<keyword evidence="9" id="KW-0594">Phospholipid biosynthesis</keyword>
<keyword evidence="9" id="KW-0444">Lipid biosynthesis</keyword>
<dbReference type="GO" id="GO:0016024">
    <property type="term" value="P:CDP-diacylglycerol biosynthetic process"/>
    <property type="evidence" value="ECO:0007669"/>
    <property type="project" value="UniProtKB-UniPathway"/>
</dbReference>
<dbReference type="CDD" id="cd07989">
    <property type="entry name" value="LPLAT_AGPAT-like"/>
    <property type="match status" value="1"/>
</dbReference>
<evidence type="ECO:0000256" key="4">
    <source>
        <dbReference type="ARBA" id="ARBA00008655"/>
    </source>
</evidence>
<dbReference type="InterPro" id="IPR002123">
    <property type="entry name" value="Plipid/glycerol_acylTrfase"/>
</dbReference>
<keyword evidence="8 9" id="KW-0012">Acyltransferase</keyword>
<comment type="caution">
    <text evidence="12">The sequence shown here is derived from an EMBL/GenBank/DDBJ whole genome shotgun (WGS) entry which is preliminary data.</text>
</comment>
<evidence type="ECO:0000256" key="6">
    <source>
        <dbReference type="ARBA" id="ARBA00016139"/>
    </source>
</evidence>
<feature type="transmembrane region" description="Helical" evidence="10">
    <location>
        <begin position="6"/>
        <end position="27"/>
    </location>
</feature>
<keyword evidence="9" id="KW-1208">Phospholipid metabolism</keyword>
<dbReference type="NCBIfam" id="TIGR00530">
    <property type="entry name" value="AGP_acyltrn"/>
    <property type="match status" value="1"/>
</dbReference>
<dbReference type="GO" id="GO:0005886">
    <property type="term" value="C:plasma membrane"/>
    <property type="evidence" value="ECO:0007669"/>
    <property type="project" value="TreeGrafter"/>
</dbReference>
<reference evidence="12 13" key="1">
    <citation type="submission" date="2018-09" db="EMBL/GenBank/DDBJ databases">
        <authorList>
            <person name="Wang F."/>
        </authorList>
    </citation>
    <scope>NUCLEOTIDE SEQUENCE [LARGE SCALE GENOMIC DNA]</scope>
    <source>
        <strain evidence="12 13">PLHSC7-2</strain>
    </source>
</reference>
<comment type="pathway">
    <text evidence="3">Lipid metabolism.</text>
</comment>
<evidence type="ECO:0000256" key="1">
    <source>
        <dbReference type="ARBA" id="ARBA00001141"/>
    </source>
</evidence>
<evidence type="ECO:0000256" key="8">
    <source>
        <dbReference type="ARBA" id="ARBA00023315"/>
    </source>
</evidence>
<dbReference type="UniPathway" id="UPA00557">
    <property type="reaction ID" value="UER00613"/>
</dbReference>
<dbReference type="GO" id="GO:0006654">
    <property type="term" value="P:phosphatidic acid biosynthetic process"/>
    <property type="evidence" value="ECO:0007669"/>
    <property type="project" value="TreeGrafter"/>
</dbReference>
<dbReference type="GO" id="GO:0003841">
    <property type="term" value="F:1-acylglycerol-3-phosphate O-acyltransferase activity"/>
    <property type="evidence" value="ECO:0007669"/>
    <property type="project" value="UniProtKB-UniRule"/>
</dbReference>
<organism evidence="12 13">
    <name type="scientific">Motilimonas pumila</name>
    <dbReference type="NCBI Taxonomy" id="2303987"/>
    <lineage>
        <taxon>Bacteria</taxon>
        <taxon>Pseudomonadati</taxon>
        <taxon>Pseudomonadota</taxon>
        <taxon>Gammaproteobacteria</taxon>
        <taxon>Alteromonadales</taxon>
        <taxon>Alteromonadales genera incertae sedis</taxon>
        <taxon>Motilimonas</taxon>
    </lineage>
</organism>
<name>A0A418YAV5_9GAMM</name>
<sequence length="249" mass="27650">MLFVLRGILLTIYFISICVIGTVFSLFNPRNPKNTSRFAQLFAKAAPFLGIKLVVRLPHNASDLGPAVHIANHQNNYDMVTLTAAVLPGVVSIGKKSLAWIPFFGQLYWLTGNILIDRDNRGRAINTIGTVADKIKQGHLSVMMFPEGTRSRGRGFMKFKTGAFHTAIQAGVPIVPTVVSDTHDQVNWNRRDNGEVIVEMLEPIETKGYTKADVRELMALCQERMEQKYIELSEEAKRHGNGAAKGKEA</sequence>
<evidence type="ECO:0000256" key="5">
    <source>
        <dbReference type="ARBA" id="ARBA00013211"/>
    </source>
</evidence>
<dbReference type="PANTHER" id="PTHR10434">
    <property type="entry name" value="1-ACYL-SN-GLYCEROL-3-PHOSPHATE ACYLTRANSFERASE"/>
    <property type="match status" value="1"/>
</dbReference>
<feature type="domain" description="Phospholipid/glycerol acyltransferase" evidence="11">
    <location>
        <begin position="67"/>
        <end position="182"/>
    </location>
</feature>
<evidence type="ECO:0000256" key="3">
    <source>
        <dbReference type="ARBA" id="ARBA00005189"/>
    </source>
</evidence>
<dbReference type="InterPro" id="IPR004552">
    <property type="entry name" value="AGP_acyltrans"/>
</dbReference>
<evidence type="ECO:0000259" key="11">
    <source>
        <dbReference type="SMART" id="SM00563"/>
    </source>
</evidence>
<keyword evidence="10" id="KW-0812">Transmembrane</keyword>
<reference evidence="12 13" key="2">
    <citation type="submission" date="2019-01" db="EMBL/GenBank/DDBJ databases">
        <title>Motilimonas pumilus sp. nov., isolated from the gut of sea cucumber (Apostichopus japonicus).</title>
        <authorList>
            <person name="Wang F.-Q."/>
            <person name="Ren L.-H."/>
            <person name="Lin Y.-W."/>
            <person name="Sun G.-H."/>
            <person name="Du Z.-J."/>
            <person name="Zhao J.-X."/>
            <person name="Liu X.-J."/>
            <person name="Liu L.-J."/>
        </authorList>
    </citation>
    <scope>NUCLEOTIDE SEQUENCE [LARGE SCALE GENOMIC DNA]</scope>
    <source>
        <strain evidence="12 13">PLHSC7-2</strain>
    </source>
</reference>
<evidence type="ECO:0000256" key="9">
    <source>
        <dbReference type="RuleBase" id="RU361267"/>
    </source>
</evidence>
<keyword evidence="9" id="KW-0443">Lipid metabolism</keyword>